<evidence type="ECO:0000256" key="1">
    <source>
        <dbReference type="ARBA" id="ARBA00022729"/>
    </source>
</evidence>
<dbReference type="InterPro" id="IPR013517">
    <property type="entry name" value="FG-GAP"/>
</dbReference>
<dbReference type="EMBL" id="JAYFUL010000040">
    <property type="protein sequence ID" value="MEA5259915.1"/>
    <property type="molecule type" value="Genomic_DNA"/>
</dbReference>
<dbReference type="InterPro" id="IPR028994">
    <property type="entry name" value="Integrin_alpha_N"/>
</dbReference>
<keyword evidence="1" id="KW-0732">Signal</keyword>
<dbReference type="RefSeq" id="WP_323251955.1">
    <property type="nucleotide sequence ID" value="NZ_JAYFUL010000040.1"/>
</dbReference>
<keyword evidence="3" id="KW-1185">Reference proteome</keyword>
<organism evidence="2 3">
    <name type="scientific">Arcicella aquatica</name>
    <dbReference type="NCBI Taxonomy" id="217141"/>
    <lineage>
        <taxon>Bacteria</taxon>
        <taxon>Pseudomonadati</taxon>
        <taxon>Bacteroidota</taxon>
        <taxon>Cytophagia</taxon>
        <taxon>Cytophagales</taxon>
        <taxon>Flectobacillaceae</taxon>
        <taxon>Arcicella</taxon>
    </lineage>
</organism>
<sequence>MFNRLLFIVAVCLLWNCSSSNKKETYIPPVPSNKTGKELAQTYCSSCHQLPSPDLLDKTTWERSVLPKMSYRLGLEPDIFKVYNGMSPEELPILAAANVFPEKPVIAPEDWAKIIKYYIDNAPEKPLPQAPKEKVSLGLSNFRVVEIQGIPNKIPYVTFVKFNPAQKNIYIGWRGLQSFLKIFDLGFTQTDSLSVPSPVSDIDFSTKNNRVLTMGLMDPNNFSKGSLFEINAQKQQKPIIESLQRPVQATFGDLNQDGQEDFILCNFGNEIGKLAWYDGKNKQEHLLKALPGARNTFIKDMNGDNLPDIVALMTQAREGIFIFYNKGNGNFEEKQVLSFPAVYGSSYMELADFNKDGFVDILYTNGDNADFSIILKSYHGIRIFMNDGKNNFKQTYFYPMFGASKAMAADFDLDGDLDIAAISFFTDPTQKPHEDFLLLDNQGNNQFKVATFPEATHGKWMVMDVGDMDQDGDADIILGSFLRRGMPDVEQLNMGRKLPPSAIILENKKRTAKAIL</sequence>
<accession>A0ABU5QT90</accession>
<evidence type="ECO:0000313" key="3">
    <source>
        <dbReference type="Proteomes" id="UP001304671"/>
    </source>
</evidence>
<name>A0ABU5QT90_9BACT</name>
<protein>
    <submittedName>
        <fullName evidence="2">VCBS repeat-containing protein</fullName>
    </submittedName>
</protein>
<dbReference type="Proteomes" id="UP001304671">
    <property type="component" value="Unassembled WGS sequence"/>
</dbReference>
<dbReference type="PANTHER" id="PTHR46580:SF4">
    <property type="entry name" value="ATP_GTP-BINDING PROTEIN"/>
    <property type="match status" value="1"/>
</dbReference>
<comment type="caution">
    <text evidence="2">The sequence shown here is derived from an EMBL/GenBank/DDBJ whole genome shotgun (WGS) entry which is preliminary data.</text>
</comment>
<reference evidence="2 3" key="1">
    <citation type="submission" date="2023-12" db="EMBL/GenBank/DDBJ databases">
        <title>Novel species of the genus Arcicella isolated from rivers.</title>
        <authorList>
            <person name="Lu H."/>
        </authorList>
    </citation>
    <scope>NUCLEOTIDE SEQUENCE [LARGE SCALE GENOMIC DNA]</scope>
    <source>
        <strain evidence="2 3">LMG 21963</strain>
    </source>
</reference>
<dbReference type="InterPro" id="IPR036909">
    <property type="entry name" value="Cyt_c-like_dom_sf"/>
</dbReference>
<proteinExistence type="predicted"/>
<dbReference type="SUPFAM" id="SSF69318">
    <property type="entry name" value="Integrin alpha N-terminal domain"/>
    <property type="match status" value="1"/>
</dbReference>
<dbReference type="Gene3D" id="2.130.10.130">
    <property type="entry name" value="Integrin alpha, N-terminal"/>
    <property type="match status" value="1"/>
</dbReference>
<gene>
    <name evidence="2" type="ORF">VB264_19110</name>
</gene>
<dbReference type="Pfam" id="PF13517">
    <property type="entry name" value="FG-GAP_3"/>
    <property type="match status" value="1"/>
</dbReference>
<evidence type="ECO:0000313" key="2">
    <source>
        <dbReference type="EMBL" id="MEA5259915.1"/>
    </source>
</evidence>
<dbReference type="SUPFAM" id="SSF46626">
    <property type="entry name" value="Cytochrome c"/>
    <property type="match status" value="1"/>
</dbReference>
<dbReference type="PANTHER" id="PTHR46580">
    <property type="entry name" value="SENSOR KINASE-RELATED"/>
    <property type="match status" value="1"/>
</dbReference>